<evidence type="ECO:0000259" key="16">
    <source>
        <dbReference type="PROSITE" id="PS51918"/>
    </source>
</evidence>
<evidence type="ECO:0000256" key="6">
    <source>
        <dbReference type="ARBA" id="ARBA00022485"/>
    </source>
</evidence>
<keyword evidence="7" id="KW-0949">S-adenosyl-L-methionine</keyword>
<evidence type="ECO:0000256" key="7">
    <source>
        <dbReference type="ARBA" id="ARBA00022691"/>
    </source>
</evidence>
<evidence type="ECO:0000256" key="13">
    <source>
        <dbReference type="ARBA" id="ARBA00030756"/>
    </source>
</evidence>
<feature type="domain" description="Radical SAM core" evidence="16">
    <location>
        <begin position="119"/>
        <end position="334"/>
    </location>
</feature>
<gene>
    <name evidence="17" type="primary">epmB</name>
    <name evidence="17" type="ORF">DM484_05910</name>
</gene>
<evidence type="ECO:0000256" key="3">
    <source>
        <dbReference type="ARBA" id="ARBA00001966"/>
    </source>
</evidence>
<name>A0A2W4RIA6_9GAMM</name>
<dbReference type="NCBIfam" id="TIGR00238">
    <property type="entry name" value="KamA family radical SAM protein"/>
    <property type="match status" value="1"/>
</dbReference>
<evidence type="ECO:0000256" key="5">
    <source>
        <dbReference type="ARBA" id="ARBA00022363"/>
    </source>
</evidence>
<evidence type="ECO:0000313" key="17">
    <source>
        <dbReference type="EMBL" id="PZN82793.1"/>
    </source>
</evidence>
<evidence type="ECO:0000256" key="4">
    <source>
        <dbReference type="ARBA" id="ARBA00008703"/>
    </source>
</evidence>
<dbReference type="InterPro" id="IPR022462">
    <property type="entry name" value="EpmB"/>
</dbReference>
<feature type="binding site" evidence="14">
    <location>
        <position position="137"/>
    </location>
    <ligand>
        <name>[4Fe-4S] cluster</name>
        <dbReference type="ChEBI" id="CHEBI:49883"/>
        <note>4Fe-4S-S-AdoMet</note>
    </ligand>
</feature>
<keyword evidence="6 14" id="KW-0004">4Fe-4S</keyword>
<dbReference type="InterPro" id="IPR013785">
    <property type="entry name" value="Aldolase_TIM"/>
</dbReference>
<comment type="similarity">
    <text evidence="4">Belongs to the radical SAM superfamily. KamA family.</text>
</comment>
<keyword evidence="8 14" id="KW-0479">Metal-binding</keyword>
<proteinExistence type="inferred from homology"/>
<dbReference type="NCBIfam" id="TIGR03821">
    <property type="entry name" value="EFP_modif_epmB"/>
    <property type="match status" value="1"/>
</dbReference>
<dbReference type="SFLD" id="SFLDS00029">
    <property type="entry name" value="Radical_SAM"/>
    <property type="match status" value="1"/>
</dbReference>
<dbReference type="SFLD" id="SFLDG01070">
    <property type="entry name" value="PLP-dependent"/>
    <property type="match status" value="1"/>
</dbReference>
<dbReference type="Proteomes" id="UP000249396">
    <property type="component" value="Unassembled WGS sequence"/>
</dbReference>
<accession>A0A2W4RIA6</accession>
<keyword evidence="12" id="KW-0413">Isomerase</keyword>
<dbReference type="InterPro" id="IPR003739">
    <property type="entry name" value="Lys_aminomutase/Glu_NH3_mut"/>
</dbReference>
<reference evidence="17 18" key="1">
    <citation type="journal article" date="2018" name="Aquat. Microb. Ecol.">
        <title>Gammaproteobacterial methanotrophs dominate.</title>
        <authorList>
            <person name="Rissanen A.J."/>
            <person name="Saarenheimo J."/>
            <person name="Tiirola M."/>
            <person name="Peura S."/>
            <person name="Aalto S.L."/>
            <person name="Karvinen A."/>
            <person name="Nykanen H."/>
        </authorList>
    </citation>
    <scope>NUCLEOTIDE SEQUENCE [LARGE SCALE GENOMIC DNA]</scope>
    <source>
        <strain evidence="17">AMbin10</strain>
    </source>
</reference>
<organism evidence="17 18">
    <name type="scientific">Candidatus Methylumidiphilus alinenensis</name>
    <dbReference type="NCBI Taxonomy" id="2202197"/>
    <lineage>
        <taxon>Bacteria</taxon>
        <taxon>Pseudomonadati</taxon>
        <taxon>Pseudomonadota</taxon>
        <taxon>Gammaproteobacteria</taxon>
        <taxon>Methylococcales</taxon>
        <taxon>Candidatus Methylumidiphilus</taxon>
    </lineage>
</organism>
<dbReference type="PIRSF" id="PIRSF004911">
    <property type="entry name" value="DUF160"/>
    <property type="match status" value="1"/>
</dbReference>
<dbReference type="InterPro" id="IPR007197">
    <property type="entry name" value="rSAM"/>
</dbReference>
<dbReference type="Pfam" id="PF04055">
    <property type="entry name" value="Radical_SAM"/>
    <property type="match status" value="1"/>
</dbReference>
<comment type="caution">
    <text evidence="17">The sequence shown here is derived from an EMBL/GenBank/DDBJ whole genome shotgun (WGS) entry which is preliminary data.</text>
</comment>
<dbReference type="SUPFAM" id="SSF102114">
    <property type="entry name" value="Radical SAM enzymes"/>
    <property type="match status" value="1"/>
</dbReference>
<dbReference type="PANTHER" id="PTHR30538">
    <property type="entry name" value="LYSINE 2,3-AMINOMUTASE-RELATED"/>
    <property type="match status" value="1"/>
</dbReference>
<keyword evidence="9 15" id="KW-0663">Pyridoxal phosphate</keyword>
<evidence type="ECO:0000256" key="11">
    <source>
        <dbReference type="ARBA" id="ARBA00023014"/>
    </source>
</evidence>
<dbReference type="GO" id="GO:0051539">
    <property type="term" value="F:4 iron, 4 sulfur cluster binding"/>
    <property type="evidence" value="ECO:0007669"/>
    <property type="project" value="UniProtKB-KW"/>
</dbReference>
<sequence length="349" mass="37939">MSPIIIENPLITKVNREQSVSGYQESAWKAEMAAAFSSAGDLLGYLGLPLDHRLANEGVMRQFPLRVTAAFASRMKKGDPDDPLLLQVLPLSDELLETVGYGADPVGDLQAIAVPGLLYKYHGRALLIATGACAINCRYCFRREFPYADGQLTRSRFAEALAHIARDANIAEVILSGGDPLMLDDGRLTGLLEAIAAIPHVSRLRLHTRLPIVLPSRITKDLPQILAGTRLKPVMVIHANHPNEFDAEVSQALSALENAGVALLNQSVLLKGVNDNVDALSSLSVTLFEHGVMPYYLHLLDKANGTAHFDIPEKAALALYEKLRSCLPGYLVPKLVREIVGAPYKVNLV</sequence>
<evidence type="ECO:0000256" key="2">
    <source>
        <dbReference type="ARBA" id="ARBA00001933"/>
    </source>
</evidence>
<evidence type="ECO:0000256" key="12">
    <source>
        <dbReference type="ARBA" id="ARBA00023235"/>
    </source>
</evidence>
<feature type="binding site" evidence="14">
    <location>
        <position position="140"/>
    </location>
    <ligand>
        <name>[4Fe-4S] cluster</name>
        <dbReference type="ChEBI" id="CHEBI:49883"/>
        <note>4Fe-4S-S-AdoMet</note>
    </ligand>
</feature>
<feature type="binding site" evidence="14">
    <location>
        <position position="133"/>
    </location>
    <ligand>
        <name>[4Fe-4S] cluster</name>
        <dbReference type="ChEBI" id="CHEBI:49883"/>
        <note>4Fe-4S-S-AdoMet</note>
    </ligand>
</feature>
<dbReference type="GO" id="GO:0046872">
    <property type="term" value="F:metal ion binding"/>
    <property type="evidence" value="ECO:0007669"/>
    <property type="project" value="UniProtKB-KW"/>
</dbReference>
<feature type="modified residue" description="N6-(pyridoxal phosphate)lysine" evidence="15">
    <location>
        <position position="345"/>
    </location>
</feature>
<dbReference type="EMBL" id="QJPH01000203">
    <property type="protein sequence ID" value="PZN82793.1"/>
    <property type="molecule type" value="Genomic_DNA"/>
</dbReference>
<evidence type="ECO:0000256" key="8">
    <source>
        <dbReference type="ARBA" id="ARBA00022723"/>
    </source>
</evidence>
<dbReference type="CDD" id="cd01335">
    <property type="entry name" value="Radical_SAM"/>
    <property type="match status" value="1"/>
</dbReference>
<keyword evidence="11 14" id="KW-0411">Iron-sulfur</keyword>
<comment type="catalytic activity">
    <reaction evidence="1">
        <text>L-lysine = D-beta-lysine</text>
        <dbReference type="Rhea" id="RHEA:44148"/>
        <dbReference type="ChEBI" id="CHEBI:32551"/>
        <dbReference type="ChEBI" id="CHEBI:84138"/>
    </reaction>
</comment>
<dbReference type="SFLD" id="SFLDF00314">
    <property type="entry name" value="L-lysine_2_3-aminomutase_(yjeK"/>
    <property type="match status" value="1"/>
</dbReference>
<comment type="cofactor">
    <cofactor evidence="3">
        <name>[4Fe-4S] cluster</name>
        <dbReference type="ChEBI" id="CHEBI:49883"/>
    </cofactor>
</comment>
<dbReference type="InterPro" id="IPR058240">
    <property type="entry name" value="rSAM_sf"/>
</dbReference>
<evidence type="ECO:0000256" key="10">
    <source>
        <dbReference type="ARBA" id="ARBA00023004"/>
    </source>
</evidence>
<evidence type="ECO:0000256" key="9">
    <source>
        <dbReference type="ARBA" id="ARBA00022898"/>
    </source>
</evidence>
<dbReference type="Gene3D" id="3.20.20.70">
    <property type="entry name" value="Aldolase class I"/>
    <property type="match status" value="1"/>
</dbReference>
<evidence type="ECO:0000256" key="14">
    <source>
        <dbReference type="PIRSR" id="PIRSR004911-1"/>
    </source>
</evidence>
<evidence type="ECO:0000313" key="18">
    <source>
        <dbReference type="Proteomes" id="UP000249396"/>
    </source>
</evidence>
<protein>
    <recommendedName>
        <fullName evidence="5">L-lysine 2,3-aminomutase</fullName>
    </recommendedName>
    <alternativeName>
        <fullName evidence="13">EF-P post-translational modification enzyme B</fullName>
    </alternativeName>
</protein>
<keyword evidence="10" id="KW-0408">Iron</keyword>
<dbReference type="PANTHER" id="PTHR30538:SF1">
    <property type="entry name" value="L-LYSINE 2,3-AMINOMUTASE"/>
    <property type="match status" value="1"/>
</dbReference>
<evidence type="ECO:0000256" key="15">
    <source>
        <dbReference type="PIRSR" id="PIRSR603739-50"/>
    </source>
</evidence>
<comment type="cofactor">
    <cofactor evidence="2 15">
        <name>pyridoxal 5'-phosphate</name>
        <dbReference type="ChEBI" id="CHEBI:597326"/>
    </cofactor>
</comment>
<dbReference type="GO" id="GO:0016853">
    <property type="term" value="F:isomerase activity"/>
    <property type="evidence" value="ECO:0007669"/>
    <property type="project" value="UniProtKB-KW"/>
</dbReference>
<dbReference type="PROSITE" id="PS51918">
    <property type="entry name" value="RADICAL_SAM"/>
    <property type="match status" value="1"/>
</dbReference>
<dbReference type="AlphaFoldDB" id="A0A2W4RIA6"/>
<evidence type="ECO:0000256" key="1">
    <source>
        <dbReference type="ARBA" id="ARBA00001352"/>
    </source>
</evidence>